<evidence type="ECO:0000313" key="3">
    <source>
        <dbReference type="Proteomes" id="UP000255099"/>
    </source>
</evidence>
<dbReference type="Pfam" id="PF13783">
    <property type="entry name" value="DUF4177"/>
    <property type="match status" value="1"/>
</dbReference>
<reference evidence="2 3" key="1">
    <citation type="submission" date="2018-06" db="EMBL/GenBank/DDBJ databases">
        <authorList>
            <consortium name="Pathogen Informatics"/>
            <person name="Doyle S."/>
        </authorList>
    </citation>
    <scope>NUCLEOTIDE SEQUENCE [LARGE SCALE GENOMIC DNA]</scope>
    <source>
        <strain evidence="2 3">NCTC9637</strain>
    </source>
</reference>
<organism evidence="2 3">
    <name type="scientific">Klebsiella pneumoniae</name>
    <dbReference type="NCBI Taxonomy" id="573"/>
    <lineage>
        <taxon>Bacteria</taxon>
        <taxon>Pseudomonadati</taxon>
        <taxon>Pseudomonadota</taxon>
        <taxon>Gammaproteobacteria</taxon>
        <taxon>Enterobacterales</taxon>
        <taxon>Enterobacteriaceae</taxon>
        <taxon>Klebsiella/Raoultella group</taxon>
        <taxon>Klebsiella</taxon>
        <taxon>Klebsiella pneumoniae complex</taxon>
    </lineage>
</organism>
<gene>
    <name evidence="2" type="ORF">NCTC9637_03697</name>
</gene>
<dbReference type="InterPro" id="IPR025234">
    <property type="entry name" value="YjzH-like"/>
</dbReference>
<proteinExistence type="predicted"/>
<dbReference type="AlphaFoldDB" id="A0A377W1Q6"/>
<dbReference type="EMBL" id="UGLB01000003">
    <property type="protein sequence ID" value="STT48750.1"/>
    <property type="molecule type" value="Genomic_DNA"/>
</dbReference>
<dbReference type="Proteomes" id="UP000255099">
    <property type="component" value="Unassembled WGS sequence"/>
</dbReference>
<protein>
    <recommendedName>
        <fullName evidence="4">DUF4177 domain-containing protein</fullName>
    </recommendedName>
</protein>
<evidence type="ECO:0000256" key="1">
    <source>
        <dbReference type="SAM" id="MobiDB-lite"/>
    </source>
</evidence>
<evidence type="ECO:0000313" key="2">
    <source>
        <dbReference type="EMBL" id="STT48750.1"/>
    </source>
</evidence>
<name>A0A377W1Q6_KLEPN</name>
<feature type="region of interest" description="Disordered" evidence="1">
    <location>
        <begin position="146"/>
        <end position="176"/>
    </location>
</feature>
<evidence type="ECO:0008006" key="4">
    <source>
        <dbReference type="Google" id="ProtNLM"/>
    </source>
</evidence>
<accession>A0A377W1Q6</accession>
<sequence length="176" mass="19800">MMKKECRVVIYKEGLLGSLFFGEAKADPDKMSQFLSSYTREGWEVKTMSVERRRTALFWSREAYFSCSNAPSDSLRLVYTFKPGVLSVTLSGLTDIALLLHFLHAFLAGADHAGSQHGKAKALIKRNFIGHRIDKYFAKGQELLPDGQHQLLPRSPVPDERGRSPHPPDSCSRCSR</sequence>